<protein>
    <submittedName>
        <fullName evidence="1">Uncharacterized protein</fullName>
    </submittedName>
</protein>
<sequence>MKIKHRQKKPLTNFHGIYLVLDTGGPGTRIANLKTLISQFEAEGKRMPIVFFLDDKPKLLASRFEPE</sequence>
<dbReference type="EMBL" id="JACHXW010000004">
    <property type="protein sequence ID" value="MBB3151686.1"/>
    <property type="molecule type" value="Genomic_DNA"/>
</dbReference>
<organism evidence="1 2">
    <name type="scientific">Paenibacillus endophyticus</name>
    <dbReference type="NCBI Taxonomy" id="1294268"/>
    <lineage>
        <taxon>Bacteria</taxon>
        <taxon>Bacillati</taxon>
        <taxon>Bacillota</taxon>
        <taxon>Bacilli</taxon>
        <taxon>Bacillales</taxon>
        <taxon>Paenibacillaceae</taxon>
        <taxon>Paenibacillus</taxon>
    </lineage>
</organism>
<reference evidence="1 2" key="1">
    <citation type="submission" date="2020-08" db="EMBL/GenBank/DDBJ databases">
        <title>Genomic Encyclopedia of Type Strains, Phase III (KMG-III): the genomes of soil and plant-associated and newly described type strains.</title>
        <authorList>
            <person name="Whitman W."/>
        </authorList>
    </citation>
    <scope>NUCLEOTIDE SEQUENCE [LARGE SCALE GENOMIC DNA]</scope>
    <source>
        <strain evidence="1 2">CECT 8234</strain>
    </source>
</reference>
<accession>A0A7W5C5W2</accession>
<gene>
    <name evidence="1" type="ORF">FHS16_001732</name>
</gene>
<keyword evidence="2" id="KW-1185">Reference proteome</keyword>
<dbReference type="AlphaFoldDB" id="A0A7W5C5W2"/>
<evidence type="ECO:0000313" key="1">
    <source>
        <dbReference type="EMBL" id="MBB3151686.1"/>
    </source>
</evidence>
<dbReference type="Proteomes" id="UP000518605">
    <property type="component" value="Unassembled WGS sequence"/>
</dbReference>
<comment type="caution">
    <text evidence="1">The sequence shown here is derived from an EMBL/GenBank/DDBJ whole genome shotgun (WGS) entry which is preliminary data.</text>
</comment>
<proteinExistence type="predicted"/>
<name>A0A7W5C5W2_9BACL</name>
<dbReference type="RefSeq" id="WP_183560887.1">
    <property type="nucleotide sequence ID" value="NZ_CBCSLB010000011.1"/>
</dbReference>
<evidence type="ECO:0000313" key="2">
    <source>
        <dbReference type="Proteomes" id="UP000518605"/>
    </source>
</evidence>